<reference evidence="3" key="1">
    <citation type="submission" date="2021-01" db="EMBL/GenBank/DDBJ databases">
        <authorList>
            <person name="Corre E."/>
            <person name="Pelletier E."/>
            <person name="Niang G."/>
            <person name="Scheremetjew M."/>
            <person name="Finn R."/>
            <person name="Kale V."/>
            <person name="Holt S."/>
            <person name="Cochrane G."/>
            <person name="Meng A."/>
            <person name="Brown T."/>
            <person name="Cohen L."/>
        </authorList>
    </citation>
    <scope>NUCLEOTIDE SEQUENCE</scope>
    <source>
        <strain evidence="3">CCMP1661</strain>
    </source>
</reference>
<gene>
    <name evidence="2" type="ORF">FJAP1339_LOCUS616</name>
    <name evidence="3" type="ORF">FJAP1339_LOCUS617</name>
</gene>
<dbReference type="GO" id="GO:0005763">
    <property type="term" value="C:mitochondrial small ribosomal subunit"/>
    <property type="evidence" value="ECO:0007669"/>
    <property type="project" value="TreeGrafter"/>
</dbReference>
<dbReference type="InterPro" id="IPR039848">
    <property type="entry name" value="Ribosomal_mS35_mt"/>
</dbReference>
<proteinExistence type="predicted"/>
<accession>A0A6U1LR57</accession>
<organism evidence="3">
    <name type="scientific">Fibrocapsa japonica</name>
    <dbReference type="NCBI Taxonomy" id="94617"/>
    <lineage>
        <taxon>Eukaryota</taxon>
        <taxon>Sar</taxon>
        <taxon>Stramenopiles</taxon>
        <taxon>Ochrophyta</taxon>
        <taxon>Raphidophyceae</taxon>
        <taxon>Chattonellales</taxon>
        <taxon>Chattonellaceae</taxon>
        <taxon>Fibrocapsa</taxon>
    </lineage>
</organism>
<dbReference type="InterPro" id="IPR019349">
    <property type="entry name" value="Ribosomal_mS35_mit"/>
</dbReference>
<dbReference type="GO" id="GO:0032543">
    <property type="term" value="P:mitochondrial translation"/>
    <property type="evidence" value="ECO:0007669"/>
    <property type="project" value="InterPro"/>
</dbReference>
<dbReference type="PANTHER" id="PTHR13490">
    <property type="entry name" value="MITOCHONDRIAL 28S RIBOSOMAL PROTEIN S28"/>
    <property type="match status" value="1"/>
</dbReference>
<name>A0A6U1LR57_9STRA</name>
<protein>
    <recommendedName>
        <fullName evidence="1">Small ribosomal subunit protein mS35 mitochondrial conserved domain-containing protein</fullName>
    </recommendedName>
</protein>
<evidence type="ECO:0000313" key="3">
    <source>
        <dbReference type="EMBL" id="CAD9858099.1"/>
    </source>
</evidence>
<dbReference type="EMBL" id="HBHR01001552">
    <property type="protein sequence ID" value="CAD9858098.1"/>
    <property type="molecule type" value="Transcribed_RNA"/>
</dbReference>
<feature type="domain" description="Small ribosomal subunit protein mS35 mitochondrial conserved" evidence="1">
    <location>
        <begin position="92"/>
        <end position="191"/>
    </location>
</feature>
<evidence type="ECO:0000259" key="1">
    <source>
        <dbReference type="Pfam" id="PF10213"/>
    </source>
</evidence>
<evidence type="ECO:0000313" key="2">
    <source>
        <dbReference type="EMBL" id="CAD9858098.1"/>
    </source>
</evidence>
<sequence length="201" mass="22854">MMIKKSLAVLGSAGGTRSLPVLANFQRQSLSQSSVRGYSVSYQNRNFRRKYSNVIIMDSLQRSSTVNCPSLFFSTSPADTSKPQLPPRTVPEEKLKFKVRTYIGGDQGIQWPGTPHGIHPSEFKVVMKVQLEDLGLDERQQQRLKFMVGPRYNPDKDELTLVVNRFLNRIENKKYAVFLLENLLIEARKDDNDDDGFSILA</sequence>
<dbReference type="EMBL" id="HBHR01001553">
    <property type="protein sequence ID" value="CAD9858099.1"/>
    <property type="molecule type" value="Transcribed_RNA"/>
</dbReference>
<dbReference type="PANTHER" id="PTHR13490:SF0">
    <property type="entry name" value="SMALL RIBOSOMAL SUBUNIT PROTEIN MS35"/>
    <property type="match status" value="1"/>
</dbReference>
<dbReference type="AlphaFoldDB" id="A0A6U1LR57"/>
<dbReference type="GO" id="GO:0003735">
    <property type="term" value="F:structural constituent of ribosome"/>
    <property type="evidence" value="ECO:0007669"/>
    <property type="project" value="InterPro"/>
</dbReference>
<dbReference type="Pfam" id="PF10213">
    <property type="entry name" value="MRP-S28"/>
    <property type="match status" value="1"/>
</dbReference>